<sequence>MEDSSGVNLWETLPDECKSMILSRLSNREAARIARVSKEFDEVVKNIRDSVQLLVLPPDLSPAALQSFVASHRNLKSLSFKRCSSKVKKFLPILEAAAGGKLDSKWYHRRSLESVDFKSCGFLTDVDVNALCVLHSRLEDVNLANCCGISDVALTVLSRYQQPRPTPGDSTPEVSGTKLLEEAESYTPVTQTPETIREAHDDFWPDLNLNAHSKLSKVETKDVSWRPARALSSSSGGLPLTPRETSDRAAVDADQSSKTMKPTLPSRSYAEAALKALSVDSSSHMVPSNTSRINLDVTSPLASSVHTKNCIDIDSEHFALPHIEWSSVQVPTRTVDPSGSSSNDTSPCAYTPAESLIVEDRKLGKLNLFNTRKKKGNKGLLDCASKQDFLQRDDLKLASSRRFDKVIVEEDGKGTNYQSLDFETSGDRRLATRRSLHIPDSRASTSEEEYNKLVQDFKASKVVRVGGAKQIVDQRLELPGKKSGKDRVEAFRTTHSDVGLFMVFRENTSGRRSNSSEIQDSSQMNLLDLHKRSGKKGSQQLQESTRLPEGLEGLQVGSMMKHGKNKDIVPEALEYQMETPIVFGKGEEEHWKTKGLRSVSVAGCSDITDKGIQALLRGPSKESLVSLDISRCPGVTSAGLRLPPVSALEVLTATQLPSISRLSIQLSVEGSLLQLNLAGCSKLEDLHLVAPYLQTLNLSNCKKLSRLQLKCPELHFCNLSLCESLATLSRFTCPSLQSVNVYGCRLLSPAGFSSILDTAVALRELRCGGCDRLERLEIPQMSLVRVEVQGCSSLKRLNVLSRVLKVVDACGCKNLAEVYLYSPNLRCMLFSNCALLQTLVIPLDAMKLSVDRAVKSRDQDPSASQEGLEISISGCNVSESVQKNLARLTKQWKSTFAN</sequence>
<feature type="compositionally biased region" description="Low complexity" evidence="1">
    <location>
        <begin position="226"/>
        <end position="239"/>
    </location>
</feature>
<dbReference type="EnsemblPlants" id="Pp3c15_4830V3.3">
    <property type="protein sequence ID" value="Pp3c15_4830V3.3"/>
    <property type="gene ID" value="Pp3c15_4830"/>
</dbReference>
<dbReference type="PROSITE" id="PS50181">
    <property type="entry name" value="FBOX"/>
    <property type="match status" value="1"/>
</dbReference>
<dbReference type="InterPro" id="IPR001810">
    <property type="entry name" value="F-box_dom"/>
</dbReference>
<dbReference type="EnsemblPlants" id="Pp3c15_4830V3.4">
    <property type="protein sequence ID" value="Pp3c15_4830V3.4"/>
    <property type="gene ID" value="Pp3c15_4830"/>
</dbReference>
<evidence type="ECO:0000313" key="3">
    <source>
        <dbReference type="EnsemblPlants" id="Pp3c15_4830V3.5"/>
    </source>
</evidence>
<dbReference type="RefSeq" id="XP_024396504.1">
    <property type="nucleotide sequence ID" value="XM_024540736.2"/>
</dbReference>
<keyword evidence="4" id="KW-1185">Reference proteome</keyword>
<evidence type="ECO:0000313" key="4">
    <source>
        <dbReference type="Proteomes" id="UP000006727"/>
    </source>
</evidence>
<dbReference type="RefSeq" id="XP_024396506.1">
    <property type="nucleotide sequence ID" value="XM_024540738.2"/>
</dbReference>
<dbReference type="EnsemblPlants" id="Pp3c15_4830V3.2">
    <property type="protein sequence ID" value="Pp3c15_4830V3.2"/>
    <property type="gene ID" value="Pp3c15_4830"/>
</dbReference>
<dbReference type="Proteomes" id="UP000006727">
    <property type="component" value="Chromosome 15"/>
</dbReference>
<dbReference type="RefSeq" id="XP_024396505.1">
    <property type="nucleotide sequence ID" value="XM_024540737.2"/>
</dbReference>
<evidence type="ECO:0000259" key="2">
    <source>
        <dbReference type="PROSITE" id="PS50181"/>
    </source>
</evidence>
<feature type="domain" description="F-box" evidence="2">
    <location>
        <begin position="7"/>
        <end position="54"/>
    </location>
</feature>
<name>A0A7I4AZM6_PHYPA</name>
<dbReference type="Gramene" id="Pp3c15_4830V3.4">
    <property type="protein sequence ID" value="Pp3c15_4830V3.4"/>
    <property type="gene ID" value="Pp3c15_4830"/>
</dbReference>
<reference evidence="3 4" key="1">
    <citation type="journal article" date="2008" name="Science">
        <title>The Physcomitrella genome reveals evolutionary insights into the conquest of land by plants.</title>
        <authorList>
            <person name="Rensing S."/>
            <person name="Lang D."/>
            <person name="Zimmer A."/>
            <person name="Terry A."/>
            <person name="Salamov A."/>
            <person name="Shapiro H."/>
            <person name="Nishiyama T."/>
            <person name="Perroud P.-F."/>
            <person name="Lindquist E."/>
            <person name="Kamisugi Y."/>
            <person name="Tanahashi T."/>
            <person name="Sakakibara K."/>
            <person name="Fujita T."/>
            <person name="Oishi K."/>
            <person name="Shin-I T."/>
            <person name="Kuroki Y."/>
            <person name="Toyoda A."/>
            <person name="Suzuki Y."/>
            <person name="Hashimoto A."/>
            <person name="Yamaguchi K."/>
            <person name="Sugano A."/>
            <person name="Kohara Y."/>
            <person name="Fujiyama A."/>
            <person name="Anterola A."/>
            <person name="Aoki S."/>
            <person name="Ashton N."/>
            <person name="Barbazuk W.B."/>
            <person name="Barker E."/>
            <person name="Bennetzen J."/>
            <person name="Bezanilla M."/>
            <person name="Blankenship R."/>
            <person name="Cho S.H."/>
            <person name="Dutcher S."/>
            <person name="Estelle M."/>
            <person name="Fawcett J.A."/>
            <person name="Gundlach H."/>
            <person name="Hanada K."/>
            <person name="Heyl A."/>
            <person name="Hicks K.A."/>
            <person name="Hugh J."/>
            <person name="Lohr M."/>
            <person name="Mayer K."/>
            <person name="Melkozernov A."/>
            <person name="Murata T."/>
            <person name="Nelson D."/>
            <person name="Pils B."/>
            <person name="Prigge M."/>
            <person name="Reiss B."/>
            <person name="Renner T."/>
            <person name="Rombauts S."/>
            <person name="Rushton P."/>
            <person name="Sanderfoot A."/>
            <person name="Schween G."/>
            <person name="Shiu S.-H."/>
            <person name="Stueber K."/>
            <person name="Theodoulou F.L."/>
            <person name="Tu H."/>
            <person name="Van de Peer Y."/>
            <person name="Verrier P.J."/>
            <person name="Waters E."/>
            <person name="Wood A."/>
            <person name="Yang L."/>
            <person name="Cove D."/>
            <person name="Cuming A."/>
            <person name="Hasebe M."/>
            <person name="Lucas S."/>
            <person name="Mishler D.B."/>
            <person name="Reski R."/>
            <person name="Grigoriev I."/>
            <person name="Quatrano R.S."/>
            <person name="Boore J.L."/>
        </authorList>
    </citation>
    <scope>NUCLEOTIDE SEQUENCE [LARGE SCALE GENOMIC DNA]</scope>
    <source>
        <strain evidence="3 4">cv. Gransden 2004</strain>
    </source>
</reference>
<dbReference type="Gramene" id="Pp3c15_4830V3.5">
    <property type="protein sequence ID" value="Pp3c15_4830V3.5"/>
    <property type="gene ID" value="Pp3c15_4830"/>
</dbReference>
<dbReference type="SMART" id="SM00367">
    <property type="entry name" value="LRR_CC"/>
    <property type="match status" value="6"/>
</dbReference>
<reference evidence="3" key="3">
    <citation type="submission" date="2020-12" db="UniProtKB">
        <authorList>
            <consortium name="EnsemblPlants"/>
        </authorList>
    </citation>
    <scope>IDENTIFICATION</scope>
</reference>
<dbReference type="InterPro" id="IPR006553">
    <property type="entry name" value="Leu-rich_rpt_Cys-con_subtyp"/>
</dbReference>
<dbReference type="SUPFAM" id="SSF52058">
    <property type="entry name" value="L domain-like"/>
    <property type="match status" value="1"/>
</dbReference>
<feature type="region of interest" description="Disordered" evidence="1">
    <location>
        <begin position="226"/>
        <end position="265"/>
    </location>
</feature>
<dbReference type="Gramene" id="Pp3c15_4830V3.3">
    <property type="protein sequence ID" value="Pp3c15_4830V3.3"/>
    <property type="gene ID" value="Pp3c15_4830"/>
</dbReference>
<dbReference type="InterPro" id="IPR032675">
    <property type="entry name" value="LRR_dom_sf"/>
</dbReference>
<dbReference type="GeneID" id="112292361"/>
<dbReference type="InterPro" id="IPR036047">
    <property type="entry name" value="F-box-like_dom_sf"/>
</dbReference>
<dbReference type="Gene3D" id="3.80.10.10">
    <property type="entry name" value="Ribonuclease Inhibitor"/>
    <property type="match status" value="3"/>
</dbReference>
<dbReference type="EMBL" id="ABEU02000015">
    <property type="status" value="NOT_ANNOTATED_CDS"/>
    <property type="molecule type" value="Genomic_DNA"/>
</dbReference>
<proteinExistence type="predicted"/>
<dbReference type="PANTHER" id="PTHR13318:SF92">
    <property type="entry name" value="F-BOX_LRR-REPEAT PROTEIN 8-RELATED"/>
    <property type="match status" value="1"/>
</dbReference>
<evidence type="ECO:0000256" key="1">
    <source>
        <dbReference type="SAM" id="MobiDB-lite"/>
    </source>
</evidence>
<dbReference type="PANTHER" id="PTHR13318">
    <property type="entry name" value="PARTNER OF PAIRED, ISOFORM B-RELATED"/>
    <property type="match status" value="1"/>
</dbReference>
<dbReference type="RefSeq" id="XP_024396507.1">
    <property type="nucleotide sequence ID" value="XM_024540739.2"/>
</dbReference>
<dbReference type="RefSeq" id="XP_024396502.1">
    <property type="nucleotide sequence ID" value="XM_024540734.2"/>
</dbReference>
<dbReference type="KEGG" id="ppp:112292361"/>
<dbReference type="AlphaFoldDB" id="A0A7I4AZM6"/>
<dbReference type="Gramene" id="Pp3c15_4830V3.2">
    <property type="protein sequence ID" value="Pp3c15_4830V3.2"/>
    <property type="gene ID" value="Pp3c15_4830"/>
</dbReference>
<organism evidence="3 4">
    <name type="scientific">Physcomitrium patens</name>
    <name type="common">Spreading-leaved earth moss</name>
    <name type="synonym">Physcomitrella patens</name>
    <dbReference type="NCBI Taxonomy" id="3218"/>
    <lineage>
        <taxon>Eukaryota</taxon>
        <taxon>Viridiplantae</taxon>
        <taxon>Streptophyta</taxon>
        <taxon>Embryophyta</taxon>
        <taxon>Bryophyta</taxon>
        <taxon>Bryophytina</taxon>
        <taxon>Bryopsida</taxon>
        <taxon>Funariidae</taxon>
        <taxon>Funariales</taxon>
        <taxon>Funariaceae</taxon>
        <taxon>Physcomitrium</taxon>
    </lineage>
</organism>
<dbReference type="SUPFAM" id="SSF81383">
    <property type="entry name" value="F-box domain"/>
    <property type="match status" value="1"/>
</dbReference>
<dbReference type="SUPFAM" id="SSF52047">
    <property type="entry name" value="RNI-like"/>
    <property type="match status" value="1"/>
</dbReference>
<protein>
    <recommendedName>
        <fullName evidence="2">F-box domain-containing protein</fullName>
    </recommendedName>
</protein>
<gene>
    <name evidence="3" type="primary">LOC112292361</name>
</gene>
<reference evidence="3 4" key="2">
    <citation type="journal article" date="2018" name="Plant J.">
        <title>The Physcomitrella patens chromosome-scale assembly reveals moss genome structure and evolution.</title>
        <authorList>
            <person name="Lang D."/>
            <person name="Ullrich K.K."/>
            <person name="Murat F."/>
            <person name="Fuchs J."/>
            <person name="Jenkins J."/>
            <person name="Haas F.B."/>
            <person name="Piednoel M."/>
            <person name="Gundlach H."/>
            <person name="Van Bel M."/>
            <person name="Meyberg R."/>
            <person name="Vives C."/>
            <person name="Morata J."/>
            <person name="Symeonidi A."/>
            <person name="Hiss M."/>
            <person name="Muchero W."/>
            <person name="Kamisugi Y."/>
            <person name="Saleh O."/>
            <person name="Blanc G."/>
            <person name="Decker E.L."/>
            <person name="van Gessel N."/>
            <person name="Grimwood J."/>
            <person name="Hayes R.D."/>
            <person name="Graham S.W."/>
            <person name="Gunter L.E."/>
            <person name="McDaniel S.F."/>
            <person name="Hoernstein S.N.W."/>
            <person name="Larsson A."/>
            <person name="Li F.W."/>
            <person name="Perroud P.F."/>
            <person name="Phillips J."/>
            <person name="Ranjan P."/>
            <person name="Rokshar D.S."/>
            <person name="Rothfels C.J."/>
            <person name="Schneider L."/>
            <person name="Shu S."/>
            <person name="Stevenson D.W."/>
            <person name="Thummler F."/>
            <person name="Tillich M."/>
            <person name="Villarreal Aguilar J.C."/>
            <person name="Widiez T."/>
            <person name="Wong G.K."/>
            <person name="Wymore A."/>
            <person name="Zhang Y."/>
            <person name="Zimmer A.D."/>
            <person name="Quatrano R.S."/>
            <person name="Mayer K.F.X."/>
            <person name="Goodstein D."/>
            <person name="Casacuberta J.M."/>
            <person name="Vandepoele K."/>
            <person name="Reski R."/>
            <person name="Cuming A.C."/>
            <person name="Tuskan G.A."/>
            <person name="Maumus F."/>
            <person name="Salse J."/>
            <person name="Schmutz J."/>
            <person name="Rensing S.A."/>
        </authorList>
    </citation>
    <scope>NUCLEOTIDE SEQUENCE [LARGE SCALE GENOMIC DNA]</scope>
    <source>
        <strain evidence="3 4">cv. Gransden 2004</strain>
    </source>
</reference>
<dbReference type="EnsemblPlants" id="Pp3c15_4830V3.5">
    <property type="protein sequence ID" value="Pp3c15_4830V3.5"/>
    <property type="gene ID" value="Pp3c15_4830"/>
</dbReference>
<accession>A0A7I4AZM6</accession>